<evidence type="ECO:0000259" key="1">
    <source>
        <dbReference type="Pfam" id="PF04233"/>
    </source>
</evidence>
<dbReference type="NCBIfam" id="TIGR01641">
    <property type="entry name" value="phageSPP1_gp7"/>
    <property type="match status" value="1"/>
</dbReference>
<comment type="caution">
    <text evidence="2">The sequence shown here is derived from an EMBL/GenBank/DDBJ whole genome shotgun (WGS) entry which is preliminary data.</text>
</comment>
<evidence type="ECO:0000313" key="2">
    <source>
        <dbReference type="EMBL" id="KKK95353.1"/>
    </source>
</evidence>
<proteinExistence type="predicted"/>
<feature type="domain" description="Phage head morphogenesis" evidence="1">
    <location>
        <begin position="96"/>
        <end position="225"/>
    </location>
</feature>
<reference evidence="2" key="1">
    <citation type="journal article" date="2015" name="Nature">
        <title>Complex archaea that bridge the gap between prokaryotes and eukaryotes.</title>
        <authorList>
            <person name="Spang A."/>
            <person name="Saw J.H."/>
            <person name="Jorgensen S.L."/>
            <person name="Zaremba-Niedzwiedzka K."/>
            <person name="Martijn J."/>
            <person name="Lind A.E."/>
            <person name="van Eijk R."/>
            <person name="Schleper C."/>
            <person name="Guy L."/>
            <person name="Ettema T.J."/>
        </authorList>
    </citation>
    <scope>NUCLEOTIDE SEQUENCE</scope>
</reference>
<feature type="non-terminal residue" evidence="2">
    <location>
        <position position="1"/>
    </location>
</feature>
<gene>
    <name evidence="2" type="ORF">LCGC14_2673680</name>
</gene>
<sequence length="230" mass="26203">SSKCYFKNFSRKRKRNKSFYSSRVLVNRNYPKKKMEKELAAATAVILAELMEEFAKTVIELNEFDVEFTAVNKRMVKWLKEYTPVFSDKLEAVSIEKIKRELIAGIEAGEGVPQLTKRVNDTFSTWNKFRAESIARSETLRAANKAALMSYREAGVTKIVWQSFLDRRTCFFCEDLDGKVISIEKNFYDLGDTAVAVRGGKKTELPINYTPIDAPPLHSRCRCSLAAVTG</sequence>
<name>A0A0F8ZNF4_9ZZZZ</name>
<dbReference type="EMBL" id="LAZR01046947">
    <property type="protein sequence ID" value="KKK95353.1"/>
    <property type="molecule type" value="Genomic_DNA"/>
</dbReference>
<dbReference type="Pfam" id="PF04233">
    <property type="entry name" value="Phage_Mu_F"/>
    <property type="match status" value="1"/>
</dbReference>
<protein>
    <recommendedName>
        <fullName evidence="1">Phage head morphogenesis domain-containing protein</fullName>
    </recommendedName>
</protein>
<accession>A0A0F8ZNF4</accession>
<dbReference type="InterPro" id="IPR006528">
    <property type="entry name" value="Phage_head_morphogenesis_dom"/>
</dbReference>
<dbReference type="AlphaFoldDB" id="A0A0F8ZNF4"/>
<organism evidence="2">
    <name type="scientific">marine sediment metagenome</name>
    <dbReference type="NCBI Taxonomy" id="412755"/>
    <lineage>
        <taxon>unclassified sequences</taxon>
        <taxon>metagenomes</taxon>
        <taxon>ecological metagenomes</taxon>
    </lineage>
</organism>